<evidence type="ECO:0000313" key="8">
    <source>
        <dbReference type="Proteomes" id="UP000184041"/>
    </source>
</evidence>
<dbReference type="InterPro" id="IPR013325">
    <property type="entry name" value="RNA_pol_sigma_r2"/>
</dbReference>
<dbReference type="GO" id="GO:0003677">
    <property type="term" value="F:DNA binding"/>
    <property type="evidence" value="ECO:0007669"/>
    <property type="project" value="InterPro"/>
</dbReference>
<dbReference type="CDD" id="cd06171">
    <property type="entry name" value="Sigma70_r4"/>
    <property type="match status" value="1"/>
</dbReference>
<dbReference type="PANTHER" id="PTHR43133:SF46">
    <property type="entry name" value="RNA POLYMERASE SIGMA-70 FACTOR ECF SUBFAMILY"/>
    <property type="match status" value="1"/>
</dbReference>
<dbReference type="InterPro" id="IPR013249">
    <property type="entry name" value="RNA_pol_sigma70_r4_t2"/>
</dbReference>
<evidence type="ECO:0000256" key="1">
    <source>
        <dbReference type="ARBA" id="ARBA00010641"/>
    </source>
</evidence>
<gene>
    <name evidence="7" type="ORF">SAMN05443144_105105</name>
</gene>
<dbReference type="EMBL" id="FQUS01000005">
    <property type="protein sequence ID" value="SHF06916.1"/>
    <property type="molecule type" value="Genomic_DNA"/>
</dbReference>
<feature type="domain" description="RNA polymerase sigma-70 region 2" evidence="5">
    <location>
        <begin position="37"/>
        <end position="103"/>
    </location>
</feature>
<feature type="domain" description="RNA polymerase sigma factor 70 region 4 type 2" evidence="6">
    <location>
        <begin position="137"/>
        <end position="188"/>
    </location>
</feature>
<dbReference type="Gene3D" id="1.10.10.10">
    <property type="entry name" value="Winged helix-like DNA-binding domain superfamily/Winged helix DNA-binding domain"/>
    <property type="match status" value="1"/>
</dbReference>
<dbReference type="InterPro" id="IPR007627">
    <property type="entry name" value="RNA_pol_sigma70_r2"/>
</dbReference>
<dbReference type="PANTHER" id="PTHR43133">
    <property type="entry name" value="RNA POLYMERASE ECF-TYPE SIGMA FACTO"/>
    <property type="match status" value="1"/>
</dbReference>
<keyword evidence="4" id="KW-0804">Transcription</keyword>
<evidence type="ECO:0000259" key="5">
    <source>
        <dbReference type="Pfam" id="PF04542"/>
    </source>
</evidence>
<reference evidence="7 8" key="1">
    <citation type="submission" date="2016-11" db="EMBL/GenBank/DDBJ databases">
        <authorList>
            <person name="Jaros S."/>
            <person name="Januszkiewicz K."/>
            <person name="Wedrychowicz H."/>
        </authorList>
    </citation>
    <scope>NUCLEOTIDE SEQUENCE [LARGE SCALE GENOMIC DNA]</scope>
    <source>
        <strain evidence="7 8">DSM 21986</strain>
    </source>
</reference>
<organism evidence="7 8">
    <name type="scientific">Fodinibius roseus</name>
    <dbReference type="NCBI Taxonomy" id="1194090"/>
    <lineage>
        <taxon>Bacteria</taxon>
        <taxon>Pseudomonadati</taxon>
        <taxon>Balneolota</taxon>
        <taxon>Balneolia</taxon>
        <taxon>Balneolales</taxon>
        <taxon>Balneolaceae</taxon>
        <taxon>Fodinibius</taxon>
    </lineage>
</organism>
<dbReference type="OrthoDB" id="9150024at2"/>
<dbReference type="AlphaFoldDB" id="A0A1M4YNE8"/>
<protein>
    <submittedName>
        <fullName evidence="7">RNA polymerase sigma factor, sigma-70 family</fullName>
    </submittedName>
</protein>
<dbReference type="InterPro" id="IPR039425">
    <property type="entry name" value="RNA_pol_sigma-70-like"/>
</dbReference>
<dbReference type="InterPro" id="IPR013324">
    <property type="entry name" value="RNA_pol_sigma_r3/r4-like"/>
</dbReference>
<dbReference type="SUPFAM" id="SSF88659">
    <property type="entry name" value="Sigma3 and sigma4 domains of RNA polymerase sigma factors"/>
    <property type="match status" value="1"/>
</dbReference>
<dbReference type="STRING" id="1194090.SAMN05443144_105105"/>
<dbReference type="Proteomes" id="UP000184041">
    <property type="component" value="Unassembled WGS sequence"/>
</dbReference>
<dbReference type="GO" id="GO:0006352">
    <property type="term" value="P:DNA-templated transcription initiation"/>
    <property type="evidence" value="ECO:0007669"/>
    <property type="project" value="InterPro"/>
</dbReference>
<dbReference type="Gene3D" id="1.10.1740.10">
    <property type="match status" value="1"/>
</dbReference>
<evidence type="ECO:0000256" key="2">
    <source>
        <dbReference type="ARBA" id="ARBA00023015"/>
    </source>
</evidence>
<dbReference type="Pfam" id="PF04542">
    <property type="entry name" value="Sigma70_r2"/>
    <property type="match status" value="1"/>
</dbReference>
<keyword evidence="8" id="KW-1185">Reference proteome</keyword>
<dbReference type="GO" id="GO:0016987">
    <property type="term" value="F:sigma factor activity"/>
    <property type="evidence" value="ECO:0007669"/>
    <property type="project" value="UniProtKB-KW"/>
</dbReference>
<dbReference type="InterPro" id="IPR014284">
    <property type="entry name" value="RNA_pol_sigma-70_dom"/>
</dbReference>
<keyword evidence="3" id="KW-0731">Sigma factor</keyword>
<evidence type="ECO:0000256" key="3">
    <source>
        <dbReference type="ARBA" id="ARBA00023082"/>
    </source>
</evidence>
<dbReference type="SUPFAM" id="SSF88946">
    <property type="entry name" value="Sigma2 domain of RNA polymerase sigma factors"/>
    <property type="match status" value="1"/>
</dbReference>
<comment type="similarity">
    <text evidence="1">Belongs to the sigma-70 factor family. ECF subfamily.</text>
</comment>
<evidence type="ECO:0000313" key="7">
    <source>
        <dbReference type="EMBL" id="SHF06916.1"/>
    </source>
</evidence>
<dbReference type="Pfam" id="PF08281">
    <property type="entry name" value="Sigma70_r4_2"/>
    <property type="match status" value="1"/>
</dbReference>
<evidence type="ECO:0000256" key="4">
    <source>
        <dbReference type="ARBA" id="ARBA00023163"/>
    </source>
</evidence>
<evidence type="ECO:0000259" key="6">
    <source>
        <dbReference type="Pfam" id="PF08281"/>
    </source>
</evidence>
<dbReference type="RefSeq" id="WP_073060878.1">
    <property type="nucleotide sequence ID" value="NZ_FQUS01000005.1"/>
</dbReference>
<sequence length="211" mass="25441">MDPKKQGKGRRNTEHIDKDKVWERFVAGHDTYFKSVFDHYYTSMYGYGVKLCNRPELVKDCIQELFRNIWERREELDHIESPNVYLFVSLRRKILKKIKARRKTGGDLEELDERIFIQFGKEELIIRDEIRFQKKSELQQALNQLSNRQKEVIYLHYYNGMSYGEIEKILSINRQSVHNHMYRAMETLRTLLDTEIMKLVVTLLISFLLFL</sequence>
<accession>A0A1M4YNE8</accession>
<dbReference type="InterPro" id="IPR036388">
    <property type="entry name" value="WH-like_DNA-bd_sf"/>
</dbReference>
<proteinExistence type="inferred from homology"/>
<dbReference type="NCBIfam" id="TIGR02937">
    <property type="entry name" value="sigma70-ECF"/>
    <property type="match status" value="1"/>
</dbReference>
<name>A0A1M4YNE8_9BACT</name>
<keyword evidence="2" id="KW-0805">Transcription regulation</keyword>